<evidence type="ECO:0000313" key="2">
    <source>
        <dbReference type="Proteomes" id="UP001060085"/>
    </source>
</evidence>
<dbReference type="EMBL" id="CM044705">
    <property type="protein sequence ID" value="KAI5662547.1"/>
    <property type="molecule type" value="Genomic_DNA"/>
</dbReference>
<evidence type="ECO:0000313" key="1">
    <source>
        <dbReference type="EMBL" id="KAI5662547.1"/>
    </source>
</evidence>
<accession>A0ACC0ANH1</accession>
<organism evidence="1 2">
    <name type="scientific">Catharanthus roseus</name>
    <name type="common">Madagascar periwinkle</name>
    <name type="synonym">Vinca rosea</name>
    <dbReference type="NCBI Taxonomy" id="4058"/>
    <lineage>
        <taxon>Eukaryota</taxon>
        <taxon>Viridiplantae</taxon>
        <taxon>Streptophyta</taxon>
        <taxon>Embryophyta</taxon>
        <taxon>Tracheophyta</taxon>
        <taxon>Spermatophyta</taxon>
        <taxon>Magnoliopsida</taxon>
        <taxon>eudicotyledons</taxon>
        <taxon>Gunneridae</taxon>
        <taxon>Pentapetalae</taxon>
        <taxon>asterids</taxon>
        <taxon>lamiids</taxon>
        <taxon>Gentianales</taxon>
        <taxon>Apocynaceae</taxon>
        <taxon>Rauvolfioideae</taxon>
        <taxon>Vinceae</taxon>
        <taxon>Catharanthinae</taxon>
        <taxon>Catharanthus</taxon>
    </lineage>
</organism>
<dbReference type="Proteomes" id="UP001060085">
    <property type="component" value="Linkage Group LG05"/>
</dbReference>
<comment type="caution">
    <text evidence="1">The sequence shown here is derived from an EMBL/GenBank/DDBJ whole genome shotgun (WGS) entry which is preliminary data.</text>
</comment>
<proteinExistence type="predicted"/>
<sequence>MAKAYGVEWSFLYSLINRSPFGNFCPSRGLSQGDLISPTFFTLIFYVLSRIFSKAESEGHLHGIKVCRESIRFSHLIAADELTIHCHATPSCHYKSSSKYFLSTVQAACQKRLEGWGFRNSKDMNEALVSKMAWQEATNPHNPWALLIRAKYLRGRNILNLKISPIRASWIWQSIRGVKGILQNRLYFKFRPTTELDIWSDPFLPGLQDLYTHHQEHRSISNPQLDVGSCIPSDQETMAISKRGRTQMQFRCHFHSYGIVHVLSEITQVEFFYYILAKILWWTLSWQKQQHSCLLSKLEKIGKMKISSMKMTLLLIGFILFYLSLDEVLIRWHTYWQLRSYKIIPPMFGWGGASCYFRCCSSKERKDLGSYGEVLKYLNQTWKMNCIMCNEPWKDFATTIMPSKRCGRLKKGRGCHFGTNCGRSCQTLGTTSRPLSYNNLKLPLLWGTFDPYYIA</sequence>
<keyword evidence="2" id="KW-1185">Reference proteome</keyword>
<protein>
    <submittedName>
        <fullName evidence="1">Uncharacterized protein</fullName>
    </submittedName>
</protein>
<name>A0ACC0ANH1_CATRO</name>
<gene>
    <name evidence="1" type="ORF">M9H77_21870</name>
</gene>
<reference evidence="2" key="1">
    <citation type="journal article" date="2023" name="Nat. Plants">
        <title>Single-cell RNA sequencing provides a high-resolution roadmap for understanding the multicellular compartmentation of specialized metabolism.</title>
        <authorList>
            <person name="Sun S."/>
            <person name="Shen X."/>
            <person name="Li Y."/>
            <person name="Li Y."/>
            <person name="Wang S."/>
            <person name="Li R."/>
            <person name="Zhang H."/>
            <person name="Shen G."/>
            <person name="Guo B."/>
            <person name="Wei J."/>
            <person name="Xu J."/>
            <person name="St-Pierre B."/>
            <person name="Chen S."/>
            <person name="Sun C."/>
        </authorList>
    </citation>
    <scope>NUCLEOTIDE SEQUENCE [LARGE SCALE GENOMIC DNA]</scope>
</reference>